<gene>
    <name evidence="2" type="ORF">GBAR_LOCUS18526</name>
</gene>
<organism evidence="2 3">
    <name type="scientific">Geodia barretti</name>
    <name type="common">Barrett's horny sponge</name>
    <dbReference type="NCBI Taxonomy" id="519541"/>
    <lineage>
        <taxon>Eukaryota</taxon>
        <taxon>Metazoa</taxon>
        <taxon>Porifera</taxon>
        <taxon>Demospongiae</taxon>
        <taxon>Heteroscleromorpha</taxon>
        <taxon>Tetractinellida</taxon>
        <taxon>Astrophorina</taxon>
        <taxon>Geodiidae</taxon>
        <taxon>Geodia</taxon>
    </lineage>
</organism>
<sequence length="544" mass="58941">MVFFLFWAAVFLGAVSPQRATPPLQDLFSGERPAQRLIYSYSSTASISRGIRANLSADVAVSVCNGEGLASQELHINVTGAQLTWTTANDESTVDENPIGDLTNWFSAVREEDGSVSGVLYPPNEHLEVLAFKKSLAGLFSIDVSSSSWTEAGSSLVLVQEVEGQGVGGLTRKTTAIDRESGVVTKASLSGIGGTVLGQEVGSSSELRLLPDHSSPAPNCDRPNSLTHDDLTITSLTKEHTSLEAVLPGLSCAPFDDDCANRIEESIRHLSDDDISTLILEYMDEGSDAFSLPQALLLLTAVSTSSPSLLTTHTLTTLLLPPPPHTLPQQQIVSKLLFYLTTSLPVDNDVVERVWSLVRDHDDVSLSPKALLALGAMAKRVRPSNPDLATQIVSDLHHLLEAHTGYPMPLTLHKHRRSAIPSLPSSLPYSSLHALLLDCLANAGAEESFPTLQHHTIFGSLSVQHAALDQWESMTQTIVQRFSYPSLTLQLVAIVELTILHLCEQLAQSMKPTRVGKEIFLTSWNHTVTRPILVKGENLDMMVM</sequence>
<dbReference type="Gene3D" id="1.25.10.20">
    <property type="entry name" value="Vitellinogen, superhelical"/>
    <property type="match status" value="1"/>
</dbReference>
<evidence type="ECO:0000313" key="3">
    <source>
        <dbReference type="Proteomes" id="UP001174909"/>
    </source>
</evidence>
<keyword evidence="1" id="KW-0732">Signal</keyword>
<evidence type="ECO:0008006" key="4">
    <source>
        <dbReference type="Google" id="ProtNLM"/>
    </source>
</evidence>
<reference evidence="2" key="1">
    <citation type="submission" date="2023-03" db="EMBL/GenBank/DDBJ databases">
        <authorList>
            <person name="Steffen K."/>
            <person name="Cardenas P."/>
        </authorList>
    </citation>
    <scope>NUCLEOTIDE SEQUENCE</scope>
</reference>
<dbReference type="AlphaFoldDB" id="A0AA35WU28"/>
<feature type="signal peptide" evidence="1">
    <location>
        <begin position="1"/>
        <end position="20"/>
    </location>
</feature>
<dbReference type="Proteomes" id="UP001174909">
    <property type="component" value="Unassembled WGS sequence"/>
</dbReference>
<protein>
    <recommendedName>
        <fullName evidence="4">Vitellogenin domain-containing protein</fullName>
    </recommendedName>
</protein>
<dbReference type="EMBL" id="CASHTH010002629">
    <property type="protein sequence ID" value="CAI8032799.1"/>
    <property type="molecule type" value="Genomic_DNA"/>
</dbReference>
<feature type="chain" id="PRO_5041337484" description="Vitellogenin domain-containing protein" evidence="1">
    <location>
        <begin position="21"/>
        <end position="544"/>
    </location>
</feature>
<evidence type="ECO:0000256" key="1">
    <source>
        <dbReference type="SAM" id="SignalP"/>
    </source>
</evidence>
<dbReference type="InterPro" id="IPR011030">
    <property type="entry name" value="Lipovitellin_superhlx_dom"/>
</dbReference>
<keyword evidence="3" id="KW-1185">Reference proteome</keyword>
<evidence type="ECO:0000313" key="2">
    <source>
        <dbReference type="EMBL" id="CAI8032799.1"/>
    </source>
</evidence>
<accession>A0AA35WU28</accession>
<name>A0AA35WU28_GEOBA</name>
<proteinExistence type="predicted"/>
<comment type="caution">
    <text evidence="2">The sequence shown here is derived from an EMBL/GenBank/DDBJ whole genome shotgun (WGS) entry which is preliminary data.</text>
</comment>